<dbReference type="EMBL" id="JJRY01000006">
    <property type="protein sequence ID" value="KEF38780.1"/>
    <property type="molecule type" value="Genomic_DNA"/>
</dbReference>
<protein>
    <submittedName>
        <fullName evidence="1">Uncharacterized protein</fullName>
    </submittedName>
</protein>
<dbReference type="PATRIC" id="fig|1348973.3.peg.1941"/>
<gene>
    <name evidence="1" type="ORF">M670_01994</name>
</gene>
<proteinExistence type="predicted"/>
<dbReference type="AlphaFoldDB" id="A0A072NZW1"/>
<name>A0A072NZW1_SCHAZ</name>
<reference evidence="1 2" key="1">
    <citation type="submission" date="2014-04" db="EMBL/GenBank/DDBJ databases">
        <title>Draft genome sequence of Bacillus azotoformans MEV2011, a (co-) denitrifying strain unable to grow in the presence of oxygen.</title>
        <authorList>
            <person name="Nielsen M."/>
            <person name="Schreiber L."/>
            <person name="Finster K."/>
            <person name="Schramm A."/>
        </authorList>
    </citation>
    <scope>NUCLEOTIDE SEQUENCE [LARGE SCALE GENOMIC DNA]</scope>
    <source>
        <strain evidence="1 2">MEV2011</strain>
    </source>
</reference>
<comment type="caution">
    <text evidence="1">The sequence shown here is derived from an EMBL/GenBank/DDBJ whole genome shotgun (WGS) entry which is preliminary data.</text>
</comment>
<dbReference type="RefSeq" id="WP_051678152.1">
    <property type="nucleotide sequence ID" value="NZ_JJRY01000006.1"/>
</dbReference>
<evidence type="ECO:0000313" key="1">
    <source>
        <dbReference type="EMBL" id="KEF38780.1"/>
    </source>
</evidence>
<organism evidence="1 2">
    <name type="scientific">Schinkia azotoformans MEV2011</name>
    <dbReference type="NCBI Taxonomy" id="1348973"/>
    <lineage>
        <taxon>Bacteria</taxon>
        <taxon>Bacillati</taxon>
        <taxon>Bacillota</taxon>
        <taxon>Bacilli</taxon>
        <taxon>Bacillales</taxon>
        <taxon>Bacillaceae</taxon>
        <taxon>Calidifontibacillus/Schinkia group</taxon>
        <taxon>Schinkia</taxon>
    </lineage>
</organism>
<dbReference type="Proteomes" id="UP000027936">
    <property type="component" value="Unassembled WGS sequence"/>
</dbReference>
<evidence type="ECO:0000313" key="2">
    <source>
        <dbReference type="Proteomes" id="UP000027936"/>
    </source>
</evidence>
<accession>A0A072NZW1</accession>
<dbReference type="OrthoDB" id="2974642at2"/>
<sequence>MNKFHYLKILFTISIAYIISLSTFQNSILAEENEPNDIVFDVIVHDSYEDLVEYRESKNSTITNTDTQSLLAPPYSTYEFGKTTFSNFVWVANQRLFYNLGSLDIEKLDKNVVAVEVYDSSGVYYGKAVTPARANWISIPFDETDLLPSGKSYKIKFVNEGSGTATLIQGVVYYNY</sequence>